<keyword evidence="1" id="KW-0597">Phosphoprotein</keyword>
<dbReference type="EMBL" id="RIAR02000001">
    <property type="protein sequence ID" value="NSL86632.1"/>
    <property type="molecule type" value="Genomic_DNA"/>
</dbReference>
<dbReference type="SMART" id="SM00448">
    <property type="entry name" value="REC"/>
    <property type="match status" value="1"/>
</dbReference>
<dbReference type="InterPro" id="IPR011006">
    <property type="entry name" value="CheY-like_superfamily"/>
</dbReference>
<evidence type="ECO:0000256" key="2">
    <source>
        <dbReference type="PROSITE-ProRule" id="PRU00169"/>
    </source>
</evidence>
<dbReference type="PANTHER" id="PTHR44591:SF3">
    <property type="entry name" value="RESPONSE REGULATORY DOMAIN-CONTAINING PROTEIN"/>
    <property type="match status" value="1"/>
</dbReference>
<gene>
    <name evidence="3" type="ORF">ECE50_007310</name>
</gene>
<dbReference type="Pfam" id="PF00072">
    <property type="entry name" value="Response_reg"/>
    <property type="match status" value="1"/>
</dbReference>
<dbReference type="Gene3D" id="3.40.50.2300">
    <property type="match status" value="1"/>
</dbReference>
<evidence type="ECO:0000313" key="4">
    <source>
        <dbReference type="Proteomes" id="UP000281028"/>
    </source>
</evidence>
<reference evidence="3" key="1">
    <citation type="submission" date="2020-05" db="EMBL/GenBank/DDBJ databases">
        <title>Chitinophaga laudate sp. nov., isolated from a tropical peat swamp.</title>
        <authorList>
            <person name="Goh C.B.S."/>
            <person name="Lee M.S."/>
            <person name="Parimannan S."/>
            <person name="Pasbakhsh P."/>
            <person name="Yule C.M."/>
            <person name="Rajandas H."/>
            <person name="Loke S."/>
            <person name="Croft L."/>
            <person name="Tan J.B.L."/>
        </authorList>
    </citation>
    <scope>NUCLEOTIDE SEQUENCE</scope>
    <source>
        <strain evidence="3">Mgbs1</strain>
    </source>
</reference>
<protein>
    <submittedName>
        <fullName evidence="3">Response regulator</fullName>
    </submittedName>
</protein>
<dbReference type="CDD" id="cd00156">
    <property type="entry name" value="REC"/>
    <property type="match status" value="1"/>
</dbReference>
<dbReference type="InterPro" id="IPR001789">
    <property type="entry name" value="Sig_transdc_resp-reg_receiver"/>
</dbReference>
<dbReference type="PROSITE" id="PS50110">
    <property type="entry name" value="RESPONSE_REGULATORY"/>
    <property type="match status" value="1"/>
</dbReference>
<dbReference type="PANTHER" id="PTHR44591">
    <property type="entry name" value="STRESS RESPONSE REGULATOR PROTEIN 1"/>
    <property type="match status" value="1"/>
</dbReference>
<dbReference type="OrthoDB" id="664780at2"/>
<dbReference type="GO" id="GO:0000160">
    <property type="term" value="P:phosphorelay signal transduction system"/>
    <property type="evidence" value="ECO:0007669"/>
    <property type="project" value="InterPro"/>
</dbReference>
<sequence length="149" mass="16791">MKQQISSFLIDDSRDARNQFFLAFDLLQVSKACICFDDVDHAAAFCTAQPDTPDYIFLRVQQPAEDGKRMLDQLRQIPSLENTPVIFYAAAFTPEDMTRMKSLGAADWLVKSSDLHQLKNCLHTMLEAFERRQTAVPPVPEGALSPVLV</sequence>
<evidence type="ECO:0000256" key="1">
    <source>
        <dbReference type="ARBA" id="ARBA00022553"/>
    </source>
</evidence>
<keyword evidence="4" id="KW-1185">Reference proteome</keyword>
<dbReference type="SUPFAM" id="SSF52172">
    <property type="entry name" value="CheY-like"/>
    <property type="match status" value="1"/>
</dbReference>
<name>A0A3S1D1L6_9BACT</name>
<evidence type="ECO:0000313" key="3">
    <source>
        <dbReference type="EMBL" id="NSL86632.1"/>
    </source>
</evidence>
<comment type="caution">
    <text evidence="3">The sequence shown here is derived from an EMBL/GenBank/DDBJ whole genome shotgun (WGS) entry which is preliminary data.</text>
</comment>
<dbReference type="Proteomes" id="UP000281028">
    <property type="component" value="Unassembled WGS sequence"/>
</dbReference>
<dbReference type="InterPro" id="IPR050595">
    <property type="entry name" value="Bact_response_regulator"/>
</dbReference>
<dbReference type="AlphaFoldDB" id="A0A3S1D1L6"/>
<comment type="caution">
    <text evidence="2">Lacks conserved residue(s) required for the propagation of feature annotation.</text>
</comment>
<accession>A0A3S1D1L6</accession>
<proteinExistence type="predicted"/>
<organism evidence="3 4">
    <name type="scientific">Chitinophaga solisilvae</name>
    <dbReference type="NCBI Taxonomy" id="1233460"/>
    <lineage>
        <taxon>Bacteria</taxon>
        <taxon>Pseudomonadati</taxon>
        <taxon>Bacteroidota</taxon>
        <taxon>Chitinophagia</taxon>
        <taxon>Chitinophagales</taxon>
        <taxon>Chitinophagaceae</taxon>
        <taxon>Chitinophaga</taxon>
    </lineage>
</organism>